<name>A0A845QLK4_9FIRM</name>
<comment type="caution">
    <text evidence="1">The sequence shown here is derived from an EMBL/GenBank/DDBJ whole genome shotgun (WGS) entry which is preliminary data.</text>
</comment>
<dbReference type="RefSeq" id="WP_160202985.1">
    <property type="nucleotide sequence ID" value="NZ_QXWK01000031.1"/>
</dbReference>
<protein>
    <submittedName>
        <fullName evidence="1">Uncharacterized protein</fullName>
    </submittedName>
</protein>
<sequence>MIDKPDICKNTELYGYMTKWEYEDVAEGMNEVELEALNRLVTCAYKEGVRDGIFIAEELNTK</sequence>
<dbReference type="Proteomes" id="UP000446866">
    <property type="component" value="Unassembled WGS sequence"/>
</dbReference>
<evidence type="ECO:0000313" key="1">
    <source>
        <dbReference type="EMBL" id="NBH62699.1"/>
    </source>
</evidence>
<proteinExistence type="predicted"/>
<reference evidence="1 2" key="1">
    <citation type="submission" date="2018-08" db="EMBL/GenBank/DDBJ databases">
        <title>Murine metabolic-syndrome-specific gut microbial biobank.</title>
        <authorList>
            <person name="Liu C."/>
        </authorList>
    </citation>
    <scope>NUCLEOTIDE SEQUENCE [LARGE SCALE GENOMIC DNA]</scope>
    <source>
        <strain evidence="1 2">28</strain>
    </source>
</reference>
<organism evidence="1 2">
    <name type="scientific">Anaerotruncus colihominis</name>
    <dbReference type="NCBI Taxonomy" id="169435"/>
    <lineage>
        <taxon>Bacteria</taxon>
        <taxon>Bacillati</taxon>
        <taxon>Bacillota</taxon>
        <taxon>Clostridia</taxon>
        <taxon>Eubacteriales</taxon>
        <taxon>Oscillospiraceae</taxon>
        <taxon>Anaerotruncus</taxon>
    </lineage>
</organism>
<dbReference type="AlphaFoldDB" id="A0A845QLK4"/>
<evidence type="ECO:0000313" key="2">
    <source>
        <dbReference type="Proteomes" id="UP000446866"/>
    </source>
</evidence>
<accession>A0A845QLK4</accession>
<keyword evidence="2" id="KW-1185">Reference proteome</keyword>
<dbReference type="EMBL" id="QXWK01000031">
    <property type="protein sequence ID" value="NBH62699.1"/>
    <property type="molecule type" value="Genomic_DNA"/>
</dbReference>
<gene>
    <name evidence="1" type="ORF">D0435_13675</name>
</gene>